<dbReference type="PROSITE" id="PS51352">
    <property type="entry name" value="THIOREDOXIN_2"/>
    <property type="match status" value="1"/>
</dbReference>
<evidence type="ECO:0000256" key="2">
    <source>
        <dbReference type="ARBA" id="ARBA00022748"/>
    </source>
</evidence>
<dbReference type="EMBL" id="NIPO01000001">
    <property type="protein sequence ID" value="PJR04571.1"/>
    <property type="molecule type" value="Genomic_DNA"/>
</dbReference>
<dbReference type="InterPro" id="IPR017937">
    <property type="entry name" value="Thioredoxin_CS"/>
</dbReference>
<accession>A0A2M9R6R7</accession>
<keyword evidence="4" id="KW-0676">Redox-active center</keyword>
<reference evidence="6 7" key="1">
    <citation type="submission" date="2017-06" db="EMBL/GenBank/DDBJ databases">
        <title>Description of Avrilella dinanensis gen. nov. sp. nov.</title>
        <authorList>
            <person name="Leyer C."/>
            <person name="Sassi M."/>
            <person name="Minet J."/>
            <person name="Kayal S."/>
            <person name="Cattoir V."/>
        </authorList>
    </citation>
    <scope>NUCLEOTIDE SEQUENCE [LARGE SCALE GENOMIC DNA]</scope>
    <source>
        <strain evidence="6 7">UR159</strain>
    </source>
</reference>
<comment type="caution">
    <text evidence="6">The sequence shown here is derived from an EMBL/GenBank/DDBJ whole genome shotgun (WGS) entry which is preliminary data.</text>
</comment>
<dbReference type="Pfam" id="PF00578">
    <property type="entry name" value="AhpC-TSA"/>
    <property type="match status" value="1"/>
</dbReference>
<dbReference type="OrthoDB" id="1069091at2"/>
<dbReference type="InterPro" id="IPR013766">
    <property type="entry name" value="Thioredoxin_domain"/>
</dbReference>
<evidence type="ECO:0000256" key="4">
    <source>
        <dbReference type="ARBA" id="ARBA00023284"/>
    </source>
</evidence>
<dbReference type="Proteomes" id="UP000231960">
    <property type="component" value="Unassembled WGS sequence"/>
</dbReference>
<dbReference type="GO" id="GO:0030313">
    <property type="term" value="C:cell envelope"/>
    <property type="evidence" value="ECO:0007669"/>
    <property type="project" value="UniProtKB-SubCell"/>
</dbReference>
<dbReference type="SUPFAM" id="SSF52833">
    <property type="entry name" value="Thioredoxin-like"/>
    <property type="match status" value="1"/>
</dbReference>
<dbReference type="InterPro" id="IPR050553">
    <property type="entry name" value="Thioredoxin_ResA/DsbE_sf"/>
</dbReference>
<dbReference type="InterPro" id="IPR000866">
    <property type="entry name" value="AhpC/TSA"/>
</dbReference>
<dbReference type="PANTHER" id="PTHR42852:SF6">
    <property type="entry name" value="THIOL:DISULFIDE INTERCHANGE PROTEIN DSBE"/>
    <property type="match status" value="1"/>
</dbReference>
<keyword evidence="3" id="KW-1015">Disulfide bond</keyword>
<protein>
    <recommendedName>
        <fullName evidence="5">Thioredoxin domain-containing protein</fullName>
    </recommendedName>
</protein>
<evidence type="ECO:0000256" key="1">
    <source>
        <dbReference type="ARBA" id="ARBA00004196"/>
    </source>
</evidence>
<dbReference type="AlphaFoldDB" id="A0A2M9R6R7"/>
<evidence type="ECO:0000256" key="3">
    <source>
        <dbReference type="ARBA" id="ARBA00023157"/>
    </source>
</evidence>
<keyword evidence="7" id="KW-1185">Reference proteome</keyword>
<dbReference type="GO" id="GO:0016491">
    <property type="term" value="F:oxidoreductase activity"/>
    <property type="evidence" value="ECO:0007669"/>
    <property type="project" value="InterPro"/>
</dbReference>
<dbReference type="Pfam" id="PF14289">
    <property type="entry name" value="DUF4369"/>
    <property type="match status" value="1"/>
</dbReference>
<dbReference type="GO" id="GO:0016209">
    <property type="term" value="F:antioxidant activity"/>
    <property type="evidence" value="ECO:0007669"/>
    <property type="project" value="InterPro"/>
</dbReference>
<name>A0A2M9R6R7_9FLAO</name>
<evidence type="ECO:0000313" key="6">
    <source>
        <dbReference type="EMBL" id="PJR04571.1"/>
    </source>
</evidence>
<dbReference type="PROSITE" id="PS00194">
    <property type="entry name" value="THIOREDOXIN_1"/>
    <property type="match status" value="1"/>
</dbReference>
<evidence type="ECO:0000313" key="7">
    <source>
        <dbReference type="Proteomes" id="UP000231960"/>
    </source>
</evidence>
<dbReference type="CDD" id="cd02966">
    <property type="entry name" value="TlpA_like_family"/>
    <property type="match status" value="1"/>
</dbReference>
<dbReference type="InterPro" id="IPR025380">
    <property type="entry name" value="DUF4369"/>
</dbReference>
<evidence type="ECO:0000259" key="5">
    <source>
        <dbReference type="PROSITE" id="PS51352"/>
    </source>
</evidence>
<dbReference type="PANTHER" id="PTHR42852">
    <property type="entry name" value="THIOL:DISULFIDE INTERCHANGE PROTEIN DSBE"/>
    <property type="match status" value="1"/>
</dbReference>
<sequence length="375" mass="42123">MKKFLFALGAMAMLISCEQKQEGFTINGTVTGFADGTMVYINSADENSDTGLTKIDSVAITEGKFTFAGKADEIDMKYLEFGQEQMYYLPFIYENGEITVVYDKDKTENTKVTGTEGNDSFMTFREQTKPVEEKIKRFEEENNEKMMQARMSGDETVMNELREEYMKIADELGEVSKNFVKNNKNFASLMMLSQLHQNKQITDEELIEIYNGMDDSLKATKVGKDIQELVNNAAKLAIGQPAPDFSAPTPEGTEESLKENLGKVTVIDFWAAWCGPCRKENPNVVRIYEKYKDQGLSIIGVSLDRDKDAWLKAIADDGLTWTQISNLAYFSDPIAKEYNINAIPATFILDADGNIAAKDLRGQELEDKIAELLAK</sequence>
<feature type="domain" description="Thioredoxin" evidence="5">
    <location>
        <begin position="236"/>
        <end position="375"/>
    </location>
</feature>
<organism evidence="6 7">
    <name type="scientific">Avrilella dinanensis</name>
    <dbReference type="NCBI Taxonomy" id="2008672"/>
    <lineage>
        <taxon>Bacteria</taxon>
        <taxon>Pseudomonadati</taxon>
        <taxon>Bacteroidota</taxon>
        <taxon>Flavobacteriia</taxon>
        <taxon>Flavobacteriales</taxon>
        <taxon>Flavobacteriaceae</taxon>
        <taxon>Avrilella</taxon>
    </lineage>
</organism>
<dbReference type="PROSITE" id="PS51257">
    <property type="entry name" value="PROKAR_LIPOPROTEIN"/>
    <property type="match status" value="1"/>
</dbReference>
<dbReference type="RefSeq" id="WP_100678130.1">
    <property type="nucleotide sequence ID" value="NZ_NIPO01000001.1"/>
</dbReference>
<dbReference type="InterPro" id="IPR036249">
    <property type="entry name" value="Thioredoxin-like_sf"/>
</dbReference>
<comment type="subcellular location">
    <subcellularLocation>
        <location evidence="1">Cell envelope</location>
    </subcellularLocation>
</comment>
<keyword evidence="2" id="KW-0201">Cytochrome c-type biogenesis</keyword>
<gene>
    <name evidence="6" type="ORF">CDL10_08465</name>
</gene>
<dbReference type="Gene3D" id="3.40.30.10">
    <property type="entry name" value="Glutaredoxin"/>
    <property type="match status" value="1"/>
</dbReference>
<dbReference type="GO" id="GO:0017004">
    <property type="term" value="P:cytochrome complex assembly"/>
    <property type="evidence" value="ECO:0007669"/>
    <property type="project" value="UniProtKB-KW"/>
</dbReference>
<proteinExistence type="predicted"/>